<dbReference type="EnsemblMetazoa" id="PPA11403.1">
    <property type="protein sequence ID" value="PPA11403.1"/>
    <property type="gene ID" value="WBGene00100957"/>
</dbReference>
<proteinExistence type="inferred from homology"/>
<accession>A0A8R1U9I3</accession>
<dbReference type="PANTHER" id="PTHR23294:SF18">
    <property type="entry name" value="UNC93-LIKE PROTEIN MFSD11"/>
    <property type="match status" value="1"/>
</dbReference>
<evidence type="ECO:0000256" key="3">
    <source>
        <dbReference type="ARBA" id="ARBA00022692"/>
    </source>
</evidence>
<dbReference type="InterPro" id="IPR036259">
    <property type="entry name" value="MFS_trans_sf"/>
</dbReference>
<dbReference type="GO" id="GO:0016020">
    <property type="term" value="C:membrane"/>
    <property type="evidence" value="ECO:0007669"/>
    <property type="project" value="UniProtKB-SubCell"/>
</dbReference>
<organism evidence="6 7">
    <name type="scientific">Pristionchus pacificus</name>
    <name type="common">Parasitic nematode worm</name>
    <dbReference type="NCBI Taxonomy" id="54126"/>
    <lineage>
        <taxon>Eukaryota</taxon>
        <taxon>Metazoa</taxon>
        <taxon>Ecdysozoa</taxon>
        <taxon>Nematoda</taxon>
        <taxon>Chromadorea</taxon>
        <taxon>Rhabditida</taxon>
        <taxon>Rhabditina</taxon>
        <taxon>Diplogasteromorpha</taxon>
        <taxon>Diplogasteroidea</taxon>
        <taxon>Neodiplogasteridae</taxon>
        <taxon>Pristionchus</taxon>
    </lineage>
</organism>
<dbReference type="OrthoDB" id="5856527at2759"/>
<evidence type="ECO:0000256" key="2">
    <source>
        <dbReference type="ARBA" id="ARBA00009172"/>
    </source>
</evidence>
<dbReference type="PANTHER" id="PTHR23294">
    <property type="entry name" value="ET TRANSLATION PRODUCT-RELATED"/>
    <property type="match status" value="1"/>
</dbReference>
<evidence type="ECO:0000256" key="5">
    <source>
        <dbReference type="ARBA" id="ARBA00023136"/>
    </source>
</evidence>
<dbReference type="InterPro" id="IPR051617">
    <property type="entry name" value="UNC-93-like_regulator"/>
</dbReference>
<comment type="subcellular location">
    <subcellularLocation>
        <location evidence="1">Membrane</location>
        <topology evidence="1">Multi-pass membrane protein</topology>
    </subcellularLocation>
</comment>
<dbReference type="SUPFAM" id="SSF103473">
    <property type="entry name" value="MFS general substrate transporter"/>
    <property type="match status" value="1"/>
</dbReference>
<dbReference type="Pfam" id="PF05978">
    <property type="entry name" value="UNC-93"/>
    <property type="match status" value="1"/>
</dbReference>
<protein>
    <submittedName>
        <fullName evidence="6">Membrane transporter</fullName>
    </submittedName>
</protein>
<evidence type="ECO:0000256" key="1">
    <source>
        <dbReference type="ARBA" id="ARBA00004141"/>
    </source>
</evidence>
<keyword evidence="4" id="KW-1133">Transmembrane helix</keyword>
<evidence type="ECO:0000313" key="6">
    <source>
        <dbReference type="EnsemblMetazoa" id="PPA11403.1"/>
    </source>
</evidence>
<dbReference type="InterPro" id="IPR010291">
    <property type="entry name" value="Ion_channel_UNC-93"/>
</dbReference>
<keyword evidence="3" id="KW-0812">Transmembrane</keyword>
<dbReference type="Gene3D" id="1.20.1250.20">
    <property type="entry name" value="MFS general substrate transporter like domains"/>
    <property type="match status" value="1"/>
</dbReference>
<dbReference type="AlphaFoldDB" id="A0A2A6CN33"/>
<name>A0A2A6CN33_PRIPA</name>
<keyword evidence="7" id="KW-1185">Reference proteome</keyword>
<evidence type="ECO:0000313" key="7">
    <source>
        <dbReference type="Proteomes" id="UP000005239"/>
    </source>
</evidence>
<dbReference type="Proteomes" id="UP000005239">
    <property type="component" value="Unassembled WGS sequence"/>
</dbReference>
<reference evidence="6" key="2">
    <citation type="submission" date="2022-06" db="UniProtKB">
        <authorList>
            <consortium name="EnsemblMetazoa"/>
        </authorList>
    </citation>
    <scope>IDENTIFICATION</scope>
    <source>
        <strain evidence="6">PS312</strain>
    </source>
</reference>
<keyword evidence="5" id="KW-0472">Membrane</keyword>
<reference evidence="7" key="1">
    <citation type="journal article" date="2008" name="Nat. Genet.">
        <title>The Pristionchus pacificus genome provides a unique perspective on nematode lifestyle and parasitism.</title>
        <authorList>
            <person name="Dieterich C."/>
            <person name="Clifton S.W."/>
            <person name="Schuster L.N."/>
            <person name="Chinwalla A."/>
            <person name="Delehaunty K."/>
            <person name="Dinkelacker I."/>
            <person name="Fulton L."/>
            <person name="Fulton R."/>
            <person name="Godfrey J."/>
            <person name="Minx P."/>
            <person name="Mitreva M."/>
            <person name="Roeseler W."/>
            <person name="Tian H."/>
            <person name="Witte H."/>
            <person name="Yang S.P."/>
            <person name="Wilson R.K."/>
            <person name="Sommer R.J."/>
        </authorList>
    </citation>
    <scope>NUCLEOTIDE SEQUENCE [LARGE SCALE GENOMIC DNA]</scope>
    <source>
        <strain evidence="7">PS312</strain>
    </source>
</reference>
<sequence>MNPSSYATICAVLCGLANFFTWTAYDANVFVSESVLHSVNGRDPERIGAHDGYYGQAVANALYMLSTLAVPSLSNYFRAKWMLALSGAFFTFYFLSFQVLNRYLYFFGCVILGLAFSSFNVGYSAYLTEFSTRETMARNQALSWAVSSLSVCGAGMVNFIVTTLNMNENGIVSKYREYSDTEIRIFYTAVAFMGAMGMTVFALLPNREVEDNIAASNVRCKSLKEQISSMFSVLFHTRVLILIPFYLYIGLFFSFWISVIPTTFQFTKVLSKNVYIPIYYGFAFTVGSVIMSTLTMKMSSVVRNFSFKPLMIINAIVHALIYILAVCVIPQWSTVRPNDEPALVIQPSLFTVLVLAFLCGLADAANNTTRTVLSSLLLPTRRAQTFGASRFYHGLSASVLFFVSPYLSIYYYAIILSAFLIVATVVYLYTCEYVLIEEKKSSEKIVDCEESVNEKKMDTIN</sequence>
<accession>A0A2A6CN33</accession>
<gene>
    <name evidence="6" type="primary">WBGene00100957</name>
</gene>
<evidence type="ECO:0000256" key="4">
    <source>
        <dbReference type="ARBA" id="ARBA00022989"/>
    </source>
</evidence>
<comment type="similarity">
    <text evidence="2">Belongs to the unc-93 family.</text>
</comment>